<dbReference type="GO" id="GO:0016757">
    <property type="term" value="F:glycosyltransferase activity"/>
    <property type="evidence" value="ECO:0007669"/>
    <property type="project" value="UniProtKB-KW"/>
</dbReference>
<dbReference type="InterPro" id="IPR028098">
    <property type="entry name" value="Glyco_trans_4-like_N"/>
</dbReference>
<dbReference type="Pfam" id="PF13439">
    <property type="entry name" value="Glyco_transf_4"/>
    <property type="match status" value="1"/>
</dbReference>
<feature type="domain" description="Glycosyl transferase family 1" evidence="3">
    <location>
        <begin position="153"/>
        <end position="295"/>
    </location>
</feature>
<reference evidence="5 6" key="1">
    <citation type="submission" date="2023-02" db="EMBL/GenBank/DDBJ databases">
        <title>Genome sequence of Sphingobacterium sp. KACC 22765.</title>
        <authorList>
            <person name="Kim S."/>
            <person name="Heo J."/>
            <person name="Kwon S.-W."/>
        </authorList>
    </citation>
    <scope>NUCLEOTIDE SEQUENCE [LARGE SCALE GENOMIC DNA]</scope>
    <source>
        <strain evidence="5 6">KACC 22765</strain>
    </source>
</reference>
<accession>A0ABY7WH82</accession>
<protein>
    <submittedName>
        <fullName evidence="5">Glycosyltransferase</fullName>
        <ecNumber evidence="5">2.4.-.-</ecNumber>
    </submittedName>
</protein>
<gene>
    <name evidence="5" type="ORF">PQ465_01130</name>
</gene>
<evidence type="ECO:0000313" key="6">
    <source>
        <dbReference type="Proteomes" id="UP001221558"/>
    </source>
</evidence>
<keyword evidence="2" id="KW-0472">Membrane</keyword>
<dbReference type="Pfam" id="PF00534">
    <property type="entry name" value="Glycos_transf_1"/>
    <property type="match status" value="1"/>
</dbReference>
<evidence type="ECO:0000313" key="5">
    <source>
        <dbReference type="EMBL" id="WDF68992.1"/>
    </source>
</evidence>
<keyword evidence="1 5" id="KW-0808">Transferase</keyword>
<dbReference type="PANTHER" id="PTHR46401:SF2">
    <property type="entry name" value="GLYCOSYLTRANSFERASE WBBK-RELATED"/>
    <property type="match status" value="1"/>
</dbReference>
<feature type="transmembrane region" description="Helical" evidence="2">
    <location>
        <begin position="98"/>
        <end position="118"/>
    </location>
</feature>
<name>A0ABY7WH82_9SPHI</name>
<evidence type="ECO:0000256" key="2">
    <source>
        <dbReference type="SAM" id="Phobius"/>
    </source>
</evidence>
<dbReference type="PANTHER" id="PTHR46401">
    <property type="entry name" value="GLYCOSYLTRANSFERASE WBBK-RELATED"/>
    <property type="match status" value="1"/>
</dbReference>
<evidence type="ECO:0000259" key="4">
    <source>
        <dbReference type="Pfam" id="PF13439"/>
    </source>
</evidence>
<dbReference type="Proteomes" id="UP001221558">
    <property type="component" value="Chromosome"/>
</dbReference>
<dbReference type="Gene3D" id="3.40.50.2000">
    <property type="entry name" value="Glycogen Phosphorylase B"/>
    <property type="match status" value="2"/>
</dbReference>
<keyword evidence="6" id="KW-1185">Reference proteome</keyword>
<keyword evidence="5" id="KW-0328">Glycosyltransferase</keyword>
<dbReference type="RefSeq" id="WP_274267720.1">
    <property type="nucleotide sequence ID" value="NZ_CP117880.1"/>
</dbReference>
<dbReference type="SUPFAM" id="SSF53756">
    <property type="entry name" value="UDP-Glycosyltransferase/glycogen phosphorylase"/>
    <property type="match status" value="1"/>
</dbReference>
<dbReference type="EC" id="2.4.-.-" evidence="5"/>
<keyword evidence="2" id="KW-0812">Transmembrane</keyword>
<evidence type="ECO:0000259" key="3">
    <source>
        <dbReference type="Pfam" id="PF00534"/>
    </source>
</evidence>
<proteinExistence type="predicted"/>
<dbReference type="EMBL" id="CP117880">
    <property type="protein sequence ID" value="WDF68992.1"/>
    <property type="molecule type" value="Genomic_DNA"/>
</dbReference>
<organism evidence="5 6">
    <name type="scientific">Sphingobacterium oryzagri</name>
    <dbReference type="NCBI Taxonomy" id="3025669"/>
    <lineage>
        <taxon>Bacteria</taxon>
        <taxon>Pseudomonadati</taxon>
        <taxon>Bacteroidota</taxon>
        <taxon>Sphingobacteriia</taxon>
        <taxon>Sphingobacteriales</taxon>
        <taxon>Sphingobacteriaceae</taxon>
        <taxon>Sphingobacterium</taxon>
    </lineage>
</organism>
<feature type="domain" description="Glycosyltransferase subfamily 4-like N-terminal" evidence="4">
    <location>
        <begin position="40"/>
        <end position="142"/>
    </location>
</feature>
<evidence type="ECO:0000256" key="1">
    <source>
        <dbReference type="ARBA" id="ARBA00022679"/>
    </source>
</evidence>
<dbReference type="InterPro" id="IPR001296">
    <property type="entry name" value="Glyco_trans_1"/>
</dbReference>
<sequence length="331" mass="37737">MKVCYIYREKERKAHSIELLFDTISREVRASGIQVEKWYKPLSNLKAILSLRRLNADIYHITGDCYYLSLFLPWNRTVMTVHDIGMYKNHPKTLKRRFFAFVSFVLPMRLLNFCTAISELTKGDLVDILGVNPNKILVIPNPLVHPIAFTPKDFNTECPTILQIGTGNHKNLIGLIESVKNLPCKLDIVGKPSDYLIKLMDDYGIVYSLSSNITNEQILEKYRMCDIVYFASLSEGFGLPILEAQGIGRPVITSDMEPMRSICGGGGVLVDPLNYETIRAAIEMLTSNVSLREQLLQIGLKNVEKYKVKDIVNQYLNLYNNLKHEKHSFSN</sequence>
<keyword evidence="2" id="KW-1133">Transmembrane helix</keyword>